<reference evidence="3" key="1">
    <citation type="submission" date="2013-09" db="EMBL/GenBank/DDBJ databases">
        <title>Corchorus olitorius genome sequencing.</title>
        <authorList>
            <person name="Alam M."/>
            <person name="Haque M.S."/>
            <person name="Islam M.S."/>
            <person name="Emdad E.M."/>
            <person name="Islam M.M."/>
            <person name="Ahmed B."/>
            <person name="Halim A."/>
            <person name="Hossen Q.M.M."/>
            <person name="Hossain M.Z."/>
            <person name="Ahmed R."/>
            <person name="Khan M.M."/>
            <person name="Islam R."/>
            <person name="Rashid M.M."/>
            <person name="Khan S.A."/>
            <person name="Rahman M.S."/>
            <person name="Alam M."/>
            <person name="Yahiya A.S."/>
            <person name="Khan M.S."/>
            <person name="Azam M.S."/>
            <person name="Haque T."/>
            <person name="Lashkar M.Z.H."/>
            <person name="Akhand A.I."/>
            <person name="Morshed G."/>
            <person name="Roy S."/>
            <person name="Uddin K.S."/>
            <person name="Rabeya T."/>
            <person name="Hossain A.S."/>
            <person name="Chowdhury A."/>
            <person name="Snigdha A.R."/>
            <person name="Mortoza M.S."/>
            <person name="Matin S.A."/>
            <person name="Hoque S.M.E."/>
            <person name="Islam M.K."/>
            <person name="Roy D.K."/>
            <person name="Haider R."/>
            <person name="Moosa M.M."/>
            <person name="Elias S.M."/>
            <person name="Hasan A.M."/>
            <person name="Jahan S."/>
            <person name="Shafiuddin M."/>
            <person name="Mahmood N."/>
            <person name="Shommy N.S."/>
        </authorList>
    </citation>
    <scope>NUCLEOTIDE SEQUENCE [LARGE SCALE GENOMIC DNA]</scope>
    <source>
        <strain evidence="3">cv. O-4</strain>
    </source>
</reference>
<accession>A0A1R3GH01</accession>
<organism evidence="2 3">
    <name type="scientific">Corchorus olitorius</name>
    <dbReference type="NCBI Taxonomy" id="93759"/>
    <lineage>
        <taxon>Eukaryota</taxon>
        <taxon>Viridiplantae</taxon>
        <taxon>Streptophyta</taxon>
        <taxon>Embryophyta</taxon>
        <taxon>Tracheophyta</taxon>
        <taxon>Spermatophyta</taxon>
        <taxon>Magnoliopsida</taxon>
        <taxon>eudicotyledons</taxon>
        <taxon>Gunneridae</taxon>
        <taxon>Pentapetalae</taxon>
        <taxon>rosids</taxon>
        <taxon>malvids</taxon>
        <taxon>Malvales</taxon>
        <taxon>Malvaceae</taxon>
        <taxon>Grewioideae</taxon>
        <taxon>Apeibeae</taxon>
        <taxon>Corchorus</taxon>
    </lineage>
</organism>
<dbReference type="OrthoDB" id="1752401at2759"/>
<dbReference type="EMBL" id="AWUE01022579">
    <property type="protein sequence ID" value="OMO57352.1"/>
    <property type="molecule type" value="Genomic_DNA"/>
</dbReference>
<feature type="region of interest" description="Disordered" evidence="1">
    <location>
        <begin position="196"/>
        <end position="215"/>
    </location>
</feature>
<gene>
    <name evidence="2" type="ORF">COLO4_35423</name>
</gene>
<keyword evidence="3" id="KW-1185">Reference proteome</keyword>
<proteinExistence type="predicted"/>
<name>A0A1R3GH01_9ROSI</name>
<dbReference type="AlphaFoldDB" id="A0A1R3GH01"/>
<dbReference type="Pfam" id="PF03004">
    <property type="entry name" value="Transposase_24"/>
    <property type="match status" value="1"/>
</dbReference>
<feature type="region of interest" description="Disordered" evidence="1">
    <location>
        <begin position="245"/>
        <end position="281"/>
    </location>
</feature>
<protein>
    <submittedName>
        <fullName evidence="2">Transposase, Ptta/En/Spm, plant</fullName>
    </submittedName>
</protein>
<sequence length="281" mass="31388">MHNKYKWPQSEHGRIEKLFFLTAGRAFSTMMNKARKWAMRKAKTTNIAETKEYFPEFVGAEIWAWLIDNVWTTDDWLRKSQAGSKNRLTLKDGSISKHTSGSIPMLLHGRKLKEKRYVSDAEVFDKTHKRANGEFVDNKSKNASKKYADEMVVKYGDAAANHEFDPEVWSKVVGGVGHGYLYGFGRGDPRLILGTSHDSSTSEPCNEESSQSAHIGTQAKIEEMVKQVLDGVLSQRLQDALRNLGFQLPNPPTSGSTPRDDGVDNDEGRGNGDGLEGQHDG</sequence>
<evidence type="ECO:0000313" key="3">
    <source>
        <dbReference type="Proteomes" id="UP000187203"/>
    </source>
</evidence>
<dbReference type="InterPro" id="IPR004252">
    <property type="entry name" value="Probable_transposase_24"/>
</dbReference>
<dbReference type="Proteomes" id="UP000187203">
    <property type="component" value="Unassembled WGS sequence"/>
</dbReference>
<feature type="compositionally biased region" description="Basic and acidic residues" evidence="1">
    <location>
        <begin position="258"/>
        <end position="281"/>
    </location>
</feature>
<comment type="caution">
    <text evidence="2">The sequence shown here is derived from an EMBL/GenBank/DDBJ whole genome shotgun (WGS) entry which is preliminary data.</text>
</comment>
<evidence type="ECO:0000256" key="1">
    <source>
        <dbReference type="SAM" id="MobiDB-lite"/>
    </source>
</evidence>
<evidence type="ECO:0000313" key="2">
    <source>
        <dbReference type="EMBL" id="OMO57352.1"/>
    </source>
</evidence>